<accession>A0A139WA76</accession>
<reference evidence="2 3" key="1">
    <citation type="journal article" date="2008" name="Nature">
        <title>The genome of the model beetle and pest Tribolium castaneum.</title>
        <authorList>
            <consortium name="Tribolium Genome Sequencing Consortium"/>
            <person name="Richards S."/>
            <person name="Gibbs R.A."/>
            <person name="Weinstock G.M."/>
            <person name="Brown S.J."/>
            <person name="Denell R."/>
            <person name="Beeman R.W."/>
            <person name="Gibbs R."/>
            <person name="Beeman R.W."/>
            <person name="Brown S.J."/>
            <person name="Bucher G."/>
            <person name="Friedrich M."/>
            <person name="Grimmelikhuijzen C.J."/>
            <person name="Klingler M."/>
            <person name="Lorenzen M."/>
            <person name="Richards S."/>
            <person name="Roth S."/>
            <person name="Schroder R."/>
            <person name="Tautz D."/>
            <person name="Zdobnov E.M."/>
            <person name="Muzny D."/>
            <person name="Gibbs R.A."/>
            <person name="Weinstock G.M."/>
            <person name="Attaway T."/>
            <person name="Bell S."/>
            <person name="Buhay C.J."/>
            <person name="Chandrabose M.N."/>
            <person name="Chavez D."/>
            <person name="Clerk-Blankenburg K.P."/>
            <person name="Cree A."/>
            <person name="Dao M."/>
            <person name="Davis C."/>
            <person name="Chacko J."/>
            <person name="Dinh H."/>
            <person name="Dugan-Rocha S."/>
            <person name="Fowler G."/>
            <person name="Garner T.T."/>
            <person name="Garnes J."/>
            <person name="Gnirke A."/>
            <person name="Hawes A."/>
            <person name="Hernandez J."/>
            <person name="Hines S."/>
            <person name="Holder M."/>
            <person name="Hume J."/>
            <person name="Jhangiani S.N."/>
            <person name="Joshi V."/>
            <person name="Khan Z.M."/>
            <person name="Jackson L."/>
            <person name="Kovar C."/>
            <person name="Kowis A."/>
            <person name="Lee S."/>
            <person name="Lewis L.R."/>
            <person name="Margolis J."/>
            <person name="Morgan M."/>
            <person name="Nazareth L.V."/>
            <person name="Nguyen N."/>
            <person name="Okwuonu G."/>
            <person name="Parker D."/>
            <person name="Richards S."/>
            <person name="Ruiz S.J."/>
            <person name="Santibanez J."/>
            <person name="Savard J."/>
            <person name="Scherer S.E."/>
            <person name="Schneider B."/>
            <person name="Sodergren E."/>
            <person name="Tautz D."/>
            <person name="Vattahil S."/>
            <person name="Villasana D."/>
            <person name="White C.S."/>
            <person name="Wright R."/>
            <person name="Park Y."/>
            <person name="Beeman R.W."/>
            <person name="Lord J."/>
            <person name="Oppert B."/>
            <person name="Lorenzen M."/>
            <person name="Brown S."/>
            <person name="Wang L."/>
            <person name="Savard J."/>
            <person name="Tautz D."/>
            <person name="Richards S."/>
            <person name="Weinstock G."/>
            <person name="Gibbs R.A."/>
            <person name="Liu Y."/>
            <person name="Worley K."/>
            <person name="Weinstock G."/>
            <person name="Elsik C.G."/>
            <person name="Reese J.T."/>
            <person name="Elhaik E."/>
            <person name="Landan G."/>
            <person name="Graur D."/>
            <person name="Arensburger P."/>
            <person name="Atkinson P."/>
            <person name="Beeman R.W."/>
            <person name="Beidler J."/>
            <person name="Brown S.J."/>
            <person name="Demuth J.P."/>
            <person name="Drury D.W."/>
            <person name="Du Y.Z."/>
            <person name="Fujiwara H."/>
            <person name="Lorenzen M."/>
            <person name="Maselli V."/>
            <person name="Osanai M."/>
            <person name="Park Y."/>
            <person name="Robertson H.M."/>
            <person name="Tu Z."/>
            <person name="Wang J.J."/>
            <person name="Wang S."/>
            <person name="Richards S."/>
            <person name="Song H."/>
            <person name="Zhang L."/>
            <person name="Sodergren E."/>
            <person name="Werner D."/>
            <person name="Stanke M."/>
            <person name="Morgenstern B."/>
            <person name="Solovyev V."/>
            <person name="Kosarev P."/>
            <person name="Brown G."/>
            <person name="Chen H.C."/>
            <person name="Ermolaeva O."/>
            <person name="Hlavina W."/>
            <person name="Kapustin Y."/>
            <person name="Kiryutin B."/>
            <person name="Kitts P."/>
            <person name="Maglott D."/>
            <person name="Pruitt K."/>
            <person name="Sapojnikov V."/>
            <person name="Souvorov A."/>
            <person name="Mackey A.J."/>
            <person name="Waterhouse R.M."/>
            <person name="Wyder S."/>
            <person name="Zdobnov E.M."/>
            <person name="Zdobnov E.M."/>
            <person name="Wyder S."/>
            <person name="Kriventseva E.V."/>
            <person name="Kadowaki T."/>
            <person name="Bork P."/>
            <person name="Aranda M."/>
            <person name="Bao R."/>
            <person name="Beermann A."/>
            <person name="Berns N."/>
            <person name="Bolognesi R."/>
            <person name="Bonneton F."/>
            <person name="Bopp D."/>
            <person name="Brown S.J."/>
            <person name="Bucher G."/>
            <person name="Butts T."/>
            <person name="Chaumot A."/>
            <person name="Denell R.E."/>
            <person name="Ferrier D.E."/>
            <person name="Friedrich M."/>
            <person name="Gordon C.M."/>
            <person name="Jindra M."/>
            <person name="Klingler M."/>
            <person name="Lan Q."/>
            <person name="Lattorff H.M."/>
            <person name="Laudet V."/>
            <person name="von Levetsow C."/>
            <person name="Liu Z."/>
            <person name="Lutz R."/>
            <person name="Lynch J.A."/>
            <person name="da Fonseca R.N."/>
            <person name="Posnien N."/>
            <person name="Reuter R."/>
            <person name="Roth S."/>
            <person name="Savard J."/>
            <person name="Schinko J.B."/>
            <person name="Schmitt C."/>
            <person name="Schoppmeier M."/>
            <person name="Schroder R."/>
            <person name="Shippy T.D."/>
            <person name="Simonnet F."/>
            <person name="Marques-Souza H."/>
            <person name="Tautz D."/>
            <person name="Tomoyasu Y."/>
            <person name="Trauner J."/>
            <person name="Van der Zee M."/>
            <person name="Vervoort M."/>
            <person name="Wittkopp N."/>
            <person name="Wimmer E.A."/>
            <person name="Yang X."/>
            <person name="Jones A.K."/>
            <person name="Sattelle D.B."/>
            <person name="Ebert P.R."/>
            <person name="Nelson D."/>
            <person name="Scott J.G."/>
            <person name="Beeman R.W."/>
            <person name="Muthukrishnan S."/>
            <person name="Kramer K.J."/>
            <person name="Arakane Y."/>
            <person name="Beeman R.W."/>
            <person name="Zhu Q."/>
            <person name="Hogenkamp D."/>
            <person name="Dixit R."/>
            <person name="Oppert B."/>
            <person name="Jiang H."/>
            <person name="Zou Z."/>
            <person name="Marshall J."/>
            <person name="Elpidina E."/>
            <person name="Vinokurov K."/>
            <person name="Oppert C."/>
            <person name="Zou Z."/>
            <person name="Evans J."/>
            <person name="Lu Z."/>
            <person name="Zhao P."/>
            <person name="Sumathipala N."/>
            <person name="Altincicek B."/>
            <person name="Vilcinskas A."/>
            <person name="Williams M."/>
            <person name="Hultmark D."/>
            <person name="Hetru C."/>
            <person name="Jiang H."/>
            <person name="Grimmelikhuijzen C.J."/>
            <person name="Hauser F."/>
            <person name="Cazzamali G."/>
            <person name="Williamson M."/>
            <person name="Park Y."/>
            <person name="Li B."/>
            <person name="Tanaka Y."/>
            <person name="Predel R."/>
            <person name="Neupert S."/>
            <person name="Schachtner J."/>
            <person name="Verleyen P."/>
            <person name="Raible F."/>
            <person name="Bork P."/>
            <person name="Friedrich M."/>
            <person name="Walden K.K."/>
            <person name="Robertson H.M."/>
            <person name="Angeli S."/>
            <person name="Foret S."/>
            <person name="Bucher G."/>
            <person name="Schuetz S."/>
            <person name="Maleszka R."/>
            <person name="Wimmer E.A."/>
            <person name="Beeman R.W."/>
            <person name="Lorenzen M."/>
            <person name="Tomoyasu Y."/>
            <person name="Miller S.C."/>
            <person name="Grossmann D."/>
            <person name="Bucher G."/>
        </authorList>
    </citation>
    <scope>NUCLEOTIDE SEQUENCE [LARGE SCALE GENOMIC DNA]</scope>
    <source>
        <strain evidence="2 3">Georgia GA2</strain>
    </source>
</reference>
<evidence type="ECO:0000256" key="1">
    <source>
        <dbReference type="SAM" id="MobiDB-lite"/>
    </source>
</evidence>
<evidence type="ECO:0000313" key="2">
    <source>
        <dbReference type="EMBL" id="KYB24823.1"/>
    </source>
</evidence>
<reference evidence="2 3" key="2">
    <citation type="journal article" date="2010" name="Nucleic Acids Res.">
        <title>BeetleBase in 2010: revisions to provide comprehensive genomic information for Tribolium castaneum.</title>
        <authorList>
            <person name="Kim H.S."/>
            <person name="Murphy T."/>
            <person name="Xia J."/>
            <person name="Caragea D."/>
            <person name="Park Y."/>
            <person name="Beeman R.W."/>
            <person name="Lorenzen M.D."/>
            <person name="Butcher S."/>
            <person name="Manak J.R."/>
            <person name="Brown S.J."/>
        </authorList>
    </citation>
    <scope>NUCLEOTIDE SEQUENCE [LARGE SCALE GENOMIC DNA]</scope>
    <source>
        <strain evidence="2 3">Georgia GA2</strain>
    </source>
</reference>
<proteinExistence type="predicted"/>
<organism evidence="2 3">
    <name type="scientific">Tribolium castaneum</name>
    <name type="common">Red flour beetle</name>
    <dbReference type="NCBI Taxonomy" id="7070"/>
    <lineage>
        <taxon>Eukaryota</taxon>
        <taxon>Metazoa</taxon>
        <taxon>Ecdysozoa</taxon>
        <taxon>Arthropoda</taxon>
        <taxon>Hexapoda</taxon>
        <taxon>Insecta</taxon>
        <taxon>Pterygota</taxon>
        <taxon>Neoptera</taxon>
        <taxon>Endopterygota</taxon>
        <taxon>Coleoptera</taxon>
        <taxon>Polyphaga</taxon>
        <taxon>Cucujiformia</taxon>
        <taxon>Tenebrionidae</taxon>
        <taxon>Tenebrionidae incertae sedis</taxon>
        <taxon>Tribolium</taxon>
    </lineage>
</organism>
<name>A0A139WA76_TRICA</name>
<protein>
    <submittedName>
        <fullName evidence="2">Uncharacterized protein</fullName>
    </submittedName>
</protein>
<feature type="region of interest" description="Disordered" evidence="1">
    <location>
        <begin position="74"/>
        <end position="102"/>
    </location>
</feature>
<dbReference type="EMBL" id="KQ971466">
    <property type="protein sequence ID" value="KYB24823.1"/>
    <property type="molecule type" value="Genomic_DNA"/>
</dbReference>
<gene>
    <name evidence="2" type="primary">AUGUSTUS-3.0.2_31832</name>
    <name evidence="2" type="ORF">TcasGA2_TC031832</name>
</gene>
<evidence type="ECO:0000313" key="3">
    <source>
        <dbReference type="Proteomes" id="UP000007266"/>
    </source>
</evidence>
<sequence>MRTSVVAANGVISINPFPLFEGGLMGFRIPPQRLESSGFNWVVIALHPSLKIQLIFDSADQKLEFLGKLNLAEESSSGDESASATSSSSTSATVDSGVENVQ</sequence>
<dbReference type="Proteomes" id="UP000007266">
    <property type="component" value="Unassembled WGS sequence"/>
</dbReference>
<keyword evidence="3" id="KW-1185">Reference proteome</keyword>
<dbReference type="InParanoid" id="A0A139WA76"/>
<dbReference type="AlphaFoldDB" id="A0A139WA76"/>